<dbReference type="PANTHER" id="PTHR43149:SF2">
    <property type="entry name" value="DELTA(3,5)-DELTA(2,4)-DIENOYL-COA ISOMERASE, MITOCHONDRIAL"/>
    <property type="match status" value="1"/>
</dbReference>
<feature type="non-terminal residue" evidence="6">
    <location>
        <position position="1"/>
    </location>
</feature>
<name>A0A0D6LVB2_9BILA</name>
<dbReference type="UniPathway" id="UPA00659"/>
<gene>
    <name evidence="6" type="ORF">ANCCEY_05122</name>
</gene>
<dbReference type="Pfam" id="PF00378">
    <property type="entry name" value="ECH_1"/>
    <property type="match status" value="2"/>
</dbReference>
<comment type="pathway">
    <text evidence="1">Lipid metabolism; fatty acid beta-oxidation.</text>
</comment>
<accession>A0A0D6LVB2</accession>
<keyword evidence="4" id="KW-0443">Lipid metabolism</keyword>
<dbReference type="EMBL" id="KE124888">
    <property type="protein sequence ID" value="EPB75764.1"/>
    <property type="molecule type" value="Genomic_DNA"/>
</dbReference>
<dbReference type="SUPFAM" id="SSF52096">
    <property type="entry name" value="ClpP/crotonase"/>
    <property type="match status" value="1"/>
</dbReference>
<sequence>LLSRQFRPFARLLSTTSSLNAELEVQEASSHVYHVKLNRPDRRNTFTLELWKSVSFRDMKATFDKLADDPKCRAIVISGNGKSFCAGIDLQHGMGVRSCYSVLFVVWNIILMPFLFKELVGMMMNDEIDVGRKGRMLRRIITTCQDGYTAIETCPKPVIAAVHSHCIGAGVDLITACDIRYASSDAVFNIKEVDIGMAADVGTLNRIQKIVGNDSWTREIAFTSRDVCADEALKFGLISRVFNSEKEVVEEALHLARTIAEKSPIAVQCTKEVLNHARNHTILESLDFVKTWNMSQLQSADLRNGAMAAMAKQKPVYEDV</sequence>
<dbReference type="FunFam" id="1.10.12.10:FF:000004">
    <property type="entry name" value="Delta3,5-delta2,4-dienoyl-CoA isomerase"/>
    <property type="match status" value="1"/>
</dbReference>
<dbReference type="GO" id="GO:0051750">
    <property type="term" value="F:delta(3,5)-delta(2,4)-dienoyl-CoA isomerase activity"/>
    <property type="evidence" value="ECO:0007669"/>
    <property type="project" value="TreeGrafter"/>
</dbReference>
<dbReference type="AlphaFoldDB" id="A0A0D6LVB2"/>
<keyword evidence="7" id="KW-1185">Reference proteome</keyword>
<dbReference type="InterPro" id="IPR001753">
    <property type="entry name" value="Enoyl-CoA_hydra/iso"/>
</dbReference>
<dbReference type="Proteomes" id="UP000054495">
    <property type="component" value="Unassembled WGS sequence"/>
</dbReference>
<dbReference type="Gene3D" id="3.90.226.10">
    <property type="entry name" value="2-enoyl-CoA Hydratase, Chain A, domain 1"/>
    <property type="match status" value="1"/>
</dbReference>
<dbReference type="GO" id="GO:0006635">
    <property type="term" value="P:fatty acid beta-oxidation"/>
    <property type="evidence" value="ECO:0007669"/>
    <property type="project" value="UniProtKB-UniPathway"/>
</dbReference>
<evidence type="ECO:0000256" key="5">
    <source>
        <dbReference type="ARBA" id="ARBA00023235"/>
    </source>
</evidence>
<protein>
    <submittedName>
        <fullName evidence="6">Enoyl-CoA hydratase/isomerase family protein</fullName>
    </submittedName>
</protein>
<evidence type="ECO:0000256" key="3">
    <source>
        <dbReference type="ARBA" id="ARBA00022832"/>
    </source>
</evidence>
<evidence type="ECO:0000313" key="6">
    <source>
        <dbReference type="EMBL" id="EPB75764.1"/>
    </source>
</evidence>
<organism evidence="6 7">
    <name type="scientific">Ancylostoma ceylanicum</name>
    <dbReference type="NCBI Taxonomy" id="53326"/>
    <lineage>
        <taxon>Eukaryota</taxon>
        <taxon>Metazoa</taxon>
        <taxon>Ecdysozoa</taxon>
        <taxon>Nematoda</taxon>
        <taxon>Chromadorea</taxon>
        <taxon>Rhabditida</taxon>
        <taxon>Rhabditina</taxon>
        <taxon>Rhabditomorpha</taxon>
        <taxon>Strongyloidea</taxon>
        <taxon>Ancylostomatidae</taxon>
        <taxon>Ancylostomatinae</taxon>
        <taxon>Ancylostoma</taxon>
    </lineage>
</organism>
<dbReference type="Gene3D" id="1.10.12.10">
    <property type="entry name" value="Lyase 2-enoyl-coa Hydratase, Chain A, domain 2"/>
    <property type="match status" value="1"/>
</dbReference>
<dbReference type="CDD" id="cd06558">
    <property type="entry name" value="crotonase-like"/>
    <property type="match status" value="1"/>
</dbReference>
<reference evidence="6 7" key="1">
    <citation type="submission" date="2013-05" db="EMBL/GenBank/DDBJ databases">
        <title>Draft genome of the parasitic nematode Anyclostoma ceylanicum.</title>
        <authorList>
            <person name="Mitreva M."/>
        </authorList>
    </citation>
    <scope>NUCLEOTIDE SEQUENCE [LARGE SCALE GENOMIC DNA]</scope>
</reference>
<evidence type="ECO:0000256" key="1">
    <source>
        <dbReference type="ARBA" id="ARBA00005005"/>
    </source>
</evidence>
<evidence type="ECO:0000313" key="7">
    <source>
        <dbReference type="Proteomes" id="UP000054495"/>
    </source>
</evidence>
<dbReference type="PANTHER" id="PTHR43149">
    <property type="entry name" value="ENOYL-COA HYDRATASE"/>
    <property type="match status" value="1"/>
</dbReference>
<dbReference type="InterPro" id="IPR029045">
    <property type="entry name" value="ClpP/crotonase-like_dom_sf"/>
</dbReference>
<dbReference type="InterPro" id="IPR014748">
    <property type="entry name" value="Enoyl-CoA_hydra_C"/>
</dbReference>
<keyword evidence="3" id="KW-0276">Fatty acid metabolism</keyword>
<evidence type="ECO:0000256" key="2">
    <source>
        <dbReference type="ARBA" id="ARBA00005254"/>
    </source>
</evidence>
<keyword evidence="5 6" id="KW-0413">Isomerase</keyword>
<comment type="similarity">
    <text evidence="2">Belongs to the enoyl-CoA hydratase/isomerase family.</text>
</comment>
<proteinExistence type="inferred from homology"/>
<dbReference type="InterPro" id="IPR045002">
    <property type="entry name" value="Ech1-like"/>
</dbReference>
<evidence type="ECO:0000256" key="4">
    <source>
        <dbReference type="ARBA" id="ARBA00023098"/>
    </source>
</evidence>
<dbReference type="GO" id="GO:0005739">
    <property type="term" value="C:mitochondrion"/>
    <property type="evidence" value="ECO:0007669"/>
    <property type="project" value="TreeGrafter"/>
</dbReference>